<dbReference type="InterPro" id="IPR058531">
    <property type="entry name" value="Baseplate_J_M"/>
</dbReference>
<name>A0ABS2BJF4_9NEIS</name>
<dbReference type="InterPro" id="IPR052726">
    <property type="entry name" value="Phage_Baseplate_Hub"/>
</dbReference>
<dbReference type="Pfam" id="PF06995">
    <property type="entry name" value="Phage_P2_GpU"/>
    <property type="match status" value="1"/>
</dbReference>
<sequence length="306" mass="33642">MSQFDFAKLPAPDLVEPLDFETILARRKAKLLGLIPAEQRDNVARTLELESEPMAILLQENVYMELLVWQRINEAAVATLLAKAQRADLDNRAADYGVTRQLITPADPDAVPPIEAVWERDDRLRLRAQMALEGLSVAGPRGAYVFHALSASPHVADVKVDSPAGGDVNVYLLDDRGNGVPDAALLATVQAALSAETVRPLNDRPFVIAGTPRSFDQTISIDGVLYPEITGGVPSLDQLIKMADEGDAWPLIEGNGYLYGNFVIEGIDESRSYFMHDGTSRRIEFTIELKRRDPDLQDLAQPKAIE</sequence>
<dbReference type="Proteomes" id="UP000809431">
    <property type="component" value="Unassembled WGS sequence"/>
</dbReference>
<reference evidence="2 3" key="1">
    <citation type="submission" date="2021-01" db="EMBL/GenBank/DDBJ databases">
        <title>Draft Genome Sequence and Polyhydroxyalkanoate Biosynthetic Potential of Jeongeupia naejangsanensis Type Strain DSM 24253.</title>
        <authorList>
            <person name="Turrini P."/>
            <person name="Artuso I."/>
            <person name="Lugli G.A."/>
            <person name="Frangipani E."/>
            <person name="Ventura M."/>
            <person name="Visca P."/>
        </authorList>
    </citation>
    <scope>NUCLEOTIDE SEQUENCE [LARGE SCALE GENOMIC DNA]</scope>
    <source>
        <strain evidence="2 3">DSM 24253</strain>
    </source>
</reference>
<proteinExistence type="predicted"/>
<comment type="caution">
    <text evidence="2">The sequence shown here is derived from an EMBL/GenBank/DDBJ whole genome shotgun (WGS) entry which is preliminary data.</text>
</comment>
<keyword evidence="3" id="KW-1185">Reference proteome</keyword>
<organism evidence="2 3">
    <name type="scientific">Jeongeupia naejangsanensis</name>
    <dbReference type="NCBI Taxonomy" id="613195"/>
    <lineage>
        <taxon>Bacteria</taxon>
        <taxon>Pseudomonadati</taxon>
        <taxon>Pseudomonadota</taxon>
        <taxon>Betaproteobacteria</taxon>
        <taxon>Neisseriales</taxon>
        <taxon>Chitinibacteraceae</taxon>
        <taxon>Jeongeupia</taxon>
    </lineage>
</organism>
<dbReference type="PANTHER" id="PTHR35862">
    <property type="entry name" value="FELS-2 PROPHAGE PROTEIN"/>
    <property type="match status" value="1"/>
</dbReference>
<dbReference type="Pfam" id="PF26078">
    <property type="entry name" value="Baseplate_J_M"/>
    <property type="match status" value="1"/>
</dbReference>
<evidence type="ECO:0000259" key="1">
    <source>
        <dbReference type="Pfam" id="PF26078"/>
    </source>
</evidence>
<feature type="domain" description="Baseplate J-like central" evidence="1">
    <location>
        <begin position="137"/>
        <end position="205"/>
    </location>
</feature>
<accession>A0ABS2BJF4</accession>
<gene>
    <name evidence="2" type="ORF">JMJ54_03905</name>
</gene>
<evidence type="ECO:0000313" key="3">
    <source>
        <dbReference type="Proteomes" id="UP000809431"/>
    </source>
</evidence>
<dbReference type="EMBL" id="JAESND010000001">
    <property type="protein sequence ID" value="MBM3114964.1"/>
    <property type="molecule type" value="Genomic_DNA"/>
</dbReference>
<dbReference type="PANTHER" id="PTHR35862:SF1">
    <property type="entry name" value="FELS-2 PROPHAGE PROTEIN"/>
    <property type="match status" value="1"/>
</dbReference>
<dbReference type="RefSeq" id="WP_203536618.1">
    <property type="nucleotide sequence ID" value="NZ_JAESND010000001.1"/>
</dbReference>
<evidence type="ECO:0000313" key="2">
    <source>
        <dbReference type="EMBL" id="MBM3114964.1"/>
    </source>
</evidence>
<protein>
    <submittedName>
        <fullName evidence="2">Phage tail protein</fullName>
    </submittedName>
</protein>
<dbReference type="InterPro" id="IPR009734">
    <property type="entry name" value="Myoviridae_GpU"/>
</dbReference>